<protein>
    <submittedName>
        <fullName evidence="1">Uncharacterized protein</fullName>
    </submittedName>
</protein>
<dbReference type="Proteomes" id="UP000054988">
    <property type="component" value="Unassembled WGS sequence"/>
</dbReference>
<dbReference type="AlphaFoldDB" id="A0A0W0F193"/>
<sequence length="209" mass="24194">MLPHLQNVLRTIPPSVAMPVFTGHWSAIIWADTRPSDVEFRLESPLAFWQSLGWFISGAPQPTVARKRPVLHHPEGIRLLSFHQHWLEMENRTDLSRLDLSSLITSIESYHADLQQLAGHRFVVPFPVFEKIWIHDNHLVREEGSRLLPVLEASFAMHPRYEEDRHDDERLAFISALTKHLNRTDGASYLSTSIRSQKSIRFVHDQIIS</sequence>
<accession>A0A0W0F193</accession>
<evidence type="ECO:0000313" key="1">
    <source>
        <dbReference type="EMBL" id="KTB30078.1"/>
    </source>
</evidence>
<dbReference type="EMBL" id="LATX01002399">
    <property type="protein sequence ID" value="KTB30078.1"/>
    <property type="molecule type" value="Genomic_DNA"/>
</dbReference>
<dbReference type="PROSITE" id="PS01009">
    <property type="entry name" value="CRISP_1"/>
    <property type="match status" value="1"/>
</dbReference>
<reference evidence="1 2" key="1">
    <citation type="submission" date="2015-12" db="EMBL/GenBank/DDBJ databases">
        <title>Draft genome sequence of Moniliophthora roreri, the causal agent of frosty pod rot of cacao.</title>
        <authorList>
            <person name="Aime M.C."/>
            <person name="Diaz-Valderrama J.R."/>
            <person name="Kijpornyongpan T."/>
            <person name="Phillips-Mora W."/>
        </authorList>
    </citation>
    <scope>NUCLEOTIDE SEQUENCE [LARGE SCALE GENOMIC DNA]</scope>
    <source>
        <strain evidence="1 2">MCA 2952</strain>
    </source>
</reference>
<name>A0A0W0F193_MONRR</name>
<evidence type="ECO:0000313" key="2">
    <source>
        <dbReference type="Proteomes" id="UP000054988"/>
    </source>
</evidence>
<gene>
    <name evidence="1" type="ORF">WG66_17370</name>
</gene>
<comment type="caution">
    <text evidence="1">The sequence shown here is derived from an EMBL/GenBank/DDBJ whole genome shotgun (WGS) entry which is preliminary data.</text>
</comment>
<dbReference type="GO" id="GO:0005576">
    <property type="term" value="C:extracellular region"/>
    <property type="evidence" value="ECO:0007669"/>
    <property type="project" value="InterPro"/>
</dbReference>
<dbReference type="InterPro" id="IPR018244">
    <property type="entry name" value="Allrgn_V5/Tpx1_CS"/>
</dbReference>
<proteinExistence type="predicted"/>
<organism evidence="1 2">
    <name type="scientific">Moniliophthora roreri</name>
    <name type="common">Frosty pod rot fungus</name>
    <name type="synonym">Monilia roreri</name>
    <dbReference type="NCBI Taxonomy" id="221103"/>
    <lineage>
        <taxon>Eukaryota</taxon>
        <taxon>Fungi</taxon>
        <taxon>Dikarya</taxon>
        <taxon>Basidiomycota</taxon>
        <taxon>Agaricomycotina</taxon>
        <taxon>Agaricomycetes</taxon>
        <taxon>Agaricomycetidae</taxon>
        <taxon>Agaricales</taxon>
        <taxon>Marasmiineae</taxon>
        <taxon>Marasmiaceae</taxon>
        <taxon>Moniliophthora</taxon>
    </lineage>
</organism>